<organism evidence="2 3">
    <name type="scientific">Ectocarpus siliculosus</name>
    <name type="common">Brown alga</name>
    <name type="synonym">Conferva siliculosa</name>
    <dbReference type="NCBI Taxonomy" id="2880"/>
    <lineage>
        <taxon>Eukaryota</taxon>
        <taxon>Sar</taxon>
        <taxon>Stramenopiles</taxon>
        <taxon>Ochrophyta</taxon>
        <taxon>PX clade</taxon>
        <taxon>Phaeophyceae</taxon>
        <taxon>Ectocarpales</taxon>
        <taxon>Ectocarpaceae</taxon>
        <taxon>Ectocarpus</taxon>
    </lineage>
</organism>
<gene>
    <name evidence="2" type="ORF">Esi_0042_0020</name>
</gene>
<dbReference type="EMBL" id="FN649760">
    <property type="protein sequence ID" value="CBJ26696.1"/>
    <property type="molecule type" value="Genomic_DNA"/>
</dbReference>
<dbReference type="Gene3D" id="3.90.79.10">
    <property type="entry name" value="Nucleoside Triphosphate Pyrophosphohydrolase"/>
    <property type="match status" value="1"/>
</dbReference>
<accession>D7G0V2</accession>
<dbReference type="Pfam" id="PF00293">
    <property type="entry name" value="NUDIX"/>
    <property type="match status" value="1"/>
</dbReference>
<dbReference type="SUPFAM" id="SSF55811">
    <property type="entry name" value="Nudix"/>
    <property type="match status" value="1"/>
</dbReference>
<sequence length="267" mass="29898">MTKRPPSRVWCVQGTPAPHRNPCGRLWATSQSNLDPSVRKSPTNATAFDVTEPASKTPNLTPVVRQEVMVDPPTSRELKYECISESPAYKGWRSILRRRIRGPQGKIRSYDVITQEHPSVLVFTWDTQTNTTTILKEYYPGMNRLMYGVVGGNYEADKHTSALQAAACELEEEAHLHEGTWYALMKDERTVAGAGKYSTQVFYSYLVVDPVVKGTPRGLDDGEFIEYIRGVSLEEVRAMIHSGDMSVTSGFAALMAIEKLRELGHIM</sequence>
<evidence type="ECO:0000259" key="1">
    <source>
        <dbReference type="Pfam" id="PF00293"/>
    </source>
</evidence>
<dbReference type="OrthoDB" id="185493at2759"/>
<proteinExistence type="predicted"/>
<dbReference type="eggNOG" id="ENOG502S4K6">
    <property type="taxonomic scope" value="Eukaryota"/>
</dbReference>
<feature type="domain" description="Nudix hydrolase" evidence="1">
    <location>
        <begin position="117"/>
        <end position="240"/>
    </location>
</feature>
<protein>
    <recommendedName>
        <fullName evidence="1">Nudix hydrolase domain-containing protein</fullName>
    </recommendedName>
</protein>
<dbReference type="InterPro" id="IPR000086">
    <property type="entry name" value="NUDIX_hydrolase_dom"/>
</dbReference>
<evidence type="ECO:0000313" key="3">
    <source>
        <dbReference type="Proteomes" id="UP000002630"/>
    </source>
</evidence>
<name>D7G0V2_ECTSI</name>
<evidence type="ECO:0000313" key="2">
    <source>
        <dbReference type="EMBL" id="CBJ26696.1"/>
    </source>
</evidence>
<dbReference type="InterPro" id="IPR015797">
    <property type="entry name" value="NUDIX_hydrolase-like_dom_sf"/>
</dbReference>
<reference evidence="2 3" key="1">
    <citation type="journal article" date="2010" name="Nature">
        <title>The Ectocarpus genome and the independent evolution of multicellularity in brown algae.</title>
        <authorList>
            <person name="Cock J.M."/>
            <person name="Sterck L."/>
            <person name="Rouze P."/>
            <person name="Scornet D."/>
            <person name="Allen A.E."/>
            <person name="Amoutzias G."/>
            <person name="Anthouard V."/>
            <person name="Artiguenave F."/>
            <person name="Aury J.M."/>
            <person name="Badger J.H."/>
            <person name="Beszteri B."/>
            <person name="Billiau K."/>
            <person name="Bonnet E."/>
            <person name="Bothwell J.H."/>
            <person name="Bowler C."/>
            <person name="Boyen C."/>
            <person name="Brownlee C."/>
            <person name="Carrano C.J."/>
            <person name="Charrier B."/>
            <person name="Cho G.Y."/>
            <person name="Coelho S.M."/>
            <person name="Collen J."/>
            <person name="Corre E."/>
            <person name="Da Silva C."/>
            <person name="Delage L."/>
            <person name="Delaroque N."/>
            <person name="Dittami S.M."/>
            <person name="Doulbeau S."/>
            <person name="Elias M."/>
            <person name="Farnham G."/>
            <person name="Gachon C.M."/>
            <person name="Gschloessl B."/>
            <person name="Heesch S."/>
            <person name="Jabbari K."/>
            <person name="Jubin C."/>
            <person name="Kawai H."/>
            <person name="Kimura K."/>
            <person name="Kloareg B."/>
            <person name="Kupper F.C."/>
            <person name="Lang D."/>
            <person name="Le Bail A."/>
            <person name="Leblanc C."/>
            <person name="Lerouge P."/>
            <person name="Lohr M."/>
            <person name="Lopez P.J."/>
            <person name="Martens C."/>
            <person name="Maumus F."/>
            <person name="Michel G."/>
            <person name="Miranda-Saavedra D."/>
            <person name="Morales J."/>
            <person name="Moreau H."/>
            <person name="Motomura T."/>
            <person name="Nagasato C."/>
            <person name="Napoli C.A."/>
            <person name="Nelson D.R."/>
            <person name="Nyvall-Collen P."/>
            <person name="Peters A.F."/>
            <person name="Pommier C."/>
            <person name="Potin P."/>
            <person name="Poulain J."/>
            <person name="Quesneville H."/>
            <person name="Read B."/>
            <person name="Rensing S.A."/>
            <person name="Ritter A."/>
            <person name="Rousvoal S."/>
            <person name="Samanta M."/>
            <person name="Samson G."/>
            <person name="Schroeder D.C."/>
            <person name="Segurens B."/>
            <person name="Strittmatter M."/>
            <person name="Tonon T."/>
            <person name="Tregear J.W."/>
            <person name="Valentin K."/>
            <person name="von Dassow P."/>
            <person name="Yamagishi T."/>
            <person name="Van de Peer Y."/>
            <person name="Wincker P."/>
        </authorList>
    </citation>
    <scope>NUCLEOTIDE SEQUENCE [LARGE SCALE GENOMIC DNA]</scope>
    <source>
        <strain evidence="3">Ec32 / CCAP1310/4</strain>
    </source>
</reference>
<dbReference type="Proteomes" id="UP000002630">
    <property type="component" value="Unassembled WGS sequence"/>
</dbReference>
<keyword evidence="3" id="KW-1185">Reference proteome</keyword>
<dbReference type="AlphaFoldDB" id="D7G0V2"/>
<dbReference type="InParanoid" id="D7G0V2"/>